<gene>
    <name evidence="3" type="ORF">LAQU0_S05e06964g</name>
</gene>
<dbReference type="GO" id="GO:0002098">
    <property type="term" value="P:tRNA wobble uridine modification"/>
    <property type="evidence" value="ECO:0007669"/>
    <property type="project" value="InterPro"/>
</dbReference>
<comment type="similarity">
    <text evidence="2">Belongs to the ELP6 family.</text>
</comment>
<dbReference type="GO" id="GO:0033588">
    <property type="term" value="C:elongator holoenzyme complex"/>
    <property type="evidence" value="ECO:0007669"/>
    <property type="project" value="InterPro"/>
</dbReference>
<evidence type="ECO:0000313" key="4">
    <source>
        <dbReference type="Proteomes" id="UP000236544"/>
    </source>
</evidence>
<dbReference type="Proteomes" id="UP000236544">
    <property type="component" value="Unassembled WGS sequence"/>
</dbReference>
<dbReference type="OrthoDB" id="9995306at2759"/>
<dbReference type="PANTHER" id="PTHR16184">
    <property type="entry name" value="ELONGATOR COMPLEX PROTEIN 6"/>
    <property type="match status" value="1"/>
</dbReference>
<dbReference type="EMBL" id="LN890537">
    <property type="protein sequence ID" value="CUS22508.1"/>
    <property type="molecule type" value="Genomic_DNA"/>
</dbReference>
<comment type="pathway">
    <text evidence="1">tRNA modification; 5-methoxycarbonylmethyl-2-thiouridine-tRNA biosynthesis.</text>
</comment>
<proteinExistence type="inferred from homology"/>
<dbReference type="InterPro" id="IPR018627">
    <property type="entry name" value="ELP6"/>
</dbReference>
<keyword evidence="4" id="KW-1185">Reference proteome</keyword>
<evidence type="ECO:0000256" key="2">
    <source>
        <dbReference type="ARBA" id="ARBA00008837"/>
    </source>
</evidence>
<protein>
    <submittedName>
        <fullName evidence="3">LAQU0S05e06964g1_1</fullName>
    </submittedName>
</protein>
<dbReference type="AlphaFoldDB" id="A0A0P1KR65"/>
<accession>A0A0P1KR65</accession>
<sequence length="275" mass="30439">MSTAQKQDLVIFSDHSVLSKELFSKDWHHVLFVTHKLGTAPSWLINGLVETQVLGFPATLNESHAAAVNLATNRSGITSKCATVASFIHDRGFFTSALKKLKIESKCYNIIDYMTDFVLKNYGKPASKTLSALLEELSEASATSELLILEQPELLIHLLNITSDQLHLELINPLIKKFPLLVIVSYTEAYENVSSDSNEKLSSDMIEQIRFCNSCFFKSVAVLGLKPLATGHASDVSGTLTITRGGASLSHLTVHVVDNEYLFLTQKDSTKLFYR</sequence>
<dbReference type="CDD" id="cd19495">
    <property type="entry name" value="Elp6"/>
    <property type="match status" value="1"/>
</dbReference>
<dbReference type="InterPro" id="IPR027417">
    <property type="entry name" value="P-loop_NTPase"/>
</dbReference>
<dbReference type="PANTHER" id="PTHR16184:SF6">
    <property type="entry name" value="ELONGATOR COMPLEX PROTEIN 6"/>
    <property type="match status" value="1"/>
</dbReference>
<reference evidence="4" key="1">
    <citation type="submission" date="2015-10" db="EMBL/GenBank/DDBJ databases">
        <authorList>
            <person name="Devillers H."/>
        </authorList>
    </citation>
    <scope>NUCLEOTIDE SEQUENCE [LARGE SCALE GENOMIC DNA]</scope>
</reference>
<organism evidence="3 4">
    <name type="scientific">Lachancea quebecensis</name>
    <dbReference type="NCBI Taxonomy" id="1654605"/>
    <lineage>
        <taxon>Eukaryota</taxon>
        <taxon>Fungi</taxon>
        <taxon>Dikarya</taxon>
        <taxon>Ascomycota</taxon>
        <taxon>Saccharomycotina</taxon>
        <taxon>Saccharomycetes</taxon>
        <taxon>Saccharomycetales</taxon>
        <taxon>Saccharomycetaceae</taxon>
        <taxon>Lachancea</taxon>
    </lineage>
</organism>
<evidence type="ECO:0000256" key="1">
    <source>
        <dbReference type="ARBA" id="ARBA00005043"/>
    </source>
</evidence>
<evidence type="ECO:0000313" key="3">
    <source>
        <dbReference type="EMBL" id="CUS22508.1"/>
    </source>
</evidence>
<name>A0A0P1KR65_9SACH</name>
<dbReference type="UniPathway" id="UPA00988"/>
<dbReference type="Gene3D" id="3.40.50.300">
    <property type="entry name" value="P-loop containing nucleotide triphosphate hydrolases"/>
    <property type="match status" value="1"/>
</dbReference>